<dbReference type="Gene3D" id="3.40.630.30">
    <property type="match status" value="1"/>
</dbReference>
<accession>A0A2T7GAR1</accession>
<dbReference type="EC" id="2.3.2.30" evidence="7"/>
<keyword evidence="3 11" id="KW-0808">Transferase</keyword>
<dbReference type="SUPFAM" id="SSF55729">
    <property type="entry name" value="Acyl-CoA N-acyltransferases (Nat)"/>
    <property type="match status" value="1"/>
</dbReference>
<proteinExistence type="inferred from homology"/>
<gene>
    <name evidence="11" type="ORF">DC366_00620</name>
</gene>
<evidence type="ECO:0000256" key="10">
    <source>
        <dbReference type="ARBA" id="ARBA00047785"/>
    </source>
</evidence>
<keyword evidence="5 11" id="KW-0012">Acyltransferase</keyword>
<protein>
    <recommendedName>
        <fullName evidence="8">L-ornithine N(alpha)-acyltransferase</fullName>
        <ecNumber evidence="7">2.3.2.30</ecNumber>
    </recommendedName>
</protein>
<evidence type="ECO:0000256" key="8">
    <source>
        <dbReference type="ARBA" id="ARBA00039866"/>
    </source>
</evidence>
<comment type="similarity">
    <text evidence="6">Belongs to the acetyltransferase family. OlsB subfamily.</text>
</comment>
<comment type="catalytic activity">
    <reaction evidence="10">
        <text>a (3R)-hydroxyacyl-[ACP] + L-ornithine = a lyso-ornithine lipid + holo-[ACP] + H(+)</text>
        <dbReference type="Rhea" id="RHEA:20633"/>
        <dbReference type="Rhea" id="RHEA-COMP:9685"/>
        <dbReference type="Rhea" id="RHEA-COMP:9945"/>
        <dbReference type="ChEBI" id="CHEBI:15378"/>
        <dbReference type="ChEBI" id="CHEBI:46911"/>
        <dbReference type="ChEBI" id="CHEBI:64479"/>
        <dbReference type="ChEBI" id="CHEBI:78827"/>
        <dbReference type="ChEBI" id="CHEBI:138482"/>
        <dbReference type="EC" id="2.3.2.30"/>
    </reaction>
    <physiologicalReaction direction="left-to-right" evidence="10">
        <dbReference type="Rhea" id="RHEA:20634"/>
    </physiologicalReaction>
</comment>
<dbReference type="RefSeq" id="WP_108690259.1">
    <property type="nucleotide sequence ID" value="NZ_QCYH01000001.1"/>
</dbReference>
<comment type="caution">
    <text evidence="11">The sequence shown here is derived from an EMBL/GenBank/DDBJ whole genome shotgun (WGS) entry which is preliminary data.</text>
</comment>
<evidence type="ECO:0000256" key="5">
    <source>
        <dbReference type="ARBA" id="ARBA00023315"/>
    </source>
</evidence>
<keyword evidence="4" id="KW-0443">Lipid metabolism</keyword>
<dbReference type="AlphaFoldDB" id="A0A2T7GAR1"/>
<keyword evidence="12" id="KW-1185">Reference proteome</keyword>
<evidence type="ECO:0000256" key="7">
    <source>
        <dbReference type="ARBA" id="ARBA00039058"/>
    </source>
</evidence>
<comment type="function">
    <text evidence="9">Catalyzes the first step in the biosynthesis of ornithine lipids, which are phosphorus-free membrane lipids. Catalyzes the 3-hydroxyacyl-acyl carrier protein-dependent acylation of ornithine to form lyso-ornithine lipid (LOL).</text>
</comment>
<evidence type="ECO:0000256" key="9">
    <source>
        <dbReference type="ARBA" id="ARBA00045724"/>
    </source>
</evidence>
<evidence type="ECO:0000256" key="4">
    <source>
        <dbReference type="ARBA" id="ARBA00023098"/>
    </source>
</evidence>
<name>A0A2T7GAR1_9RHOB</name>
<sequence length="231" mass="24499">MAEGAADLAEAQALRVAAFGLSAPDLDTIDEACLHIVIEDRRRACVVGCFRMMPLASGAQIARSYSARFYDLGRLSRKRSPMTELGRFCIHPATRDPDILRAAWAAITAHVDAAGVQMLFGCTSFRGIDPAPYASAFDLLARGHLAPPDWAPGRRAAHTVPLRAGQGAGGLHALPPLLRSYLAMGGKVSDHAVVDAQMNTLHVFTGVEIAAIPPARQRLLRADARAVSGGA</sequence>
<dbReference type="Pfam" id="PF13444">
    <property type="entry name" value="Acetyltransf_5"/>
    <property type="match status" value="1"/>
</dbReference>
<evidence type="ECO:0000313" key="11">
    <source>
        <dbReference type="EMBL" id="PVA11514.1"/>
    </source>
</evidence>
<comment type="pathway">
    <text evidence="1">Lipid metabolism.</text>
</comment>
<evidence type="ECO:0000256" key="2">
    <source>
        <dbReference type="ARBA" id="ARBA00022516"/>
    </source>
</evidence>
<keyword evidence="2" id="KW-0444">Lipid biosynthesis</keyword>
<dbReference type="InterPro" id="IPR016181">
    <property type="entry name" value="Acyl_CoA_acyltransferase"/>
</dbReference>
<evidence type="ECO:0000313" key="12">
    <source>
        <dbReference type="Proteomes" id="UP000244446"/>
    </source>
</evidence>
<dbReference type="OrthoDB" id="9787072at2"/>
<dbReference type="InterPro" id="IPR052351">
    <property type="entry name" value="Ornithine_N-alpha-AT"/>
</dbReference>
<dbReference type="GO" id="GO:0006629">
    <property type="term" value="P:lipid metabolic process"/>
    <property type="evidence" value="ECO:0007669"/>
    <property type="project" value="UniProtKB-KW"/>
</dbReference>
<dbReference type="GO" id="GO:0043810">
    <property type="term" value="F:ornithine-acyl [acyl carrier protein] N-acyltransferase activity"/>
    <property type="evidence" value="ECO:0007669"/>
    <property type="project" value="UniProtKB-EC"/>
</dbReference>
<reference evidence="11 12" key="1">
    <citation type="submission" date="2018-04" db="EMBL/GenBank/DDBJ databases">
        <title>Pelagivirga bohaiensis gen. nov., sp. nov., a bacterium isolated from the Bohai Sea.</title>
        <authorList>
            <person name="Ji X."/>
        </authorList>
    </citation>
    <scope>NUCLEOTIDE SEQUENCE [LARGE SCALE GENOMIC DNA]</scope>
    <source>
        <strain evidence="11 12">BH-SD19</strain>
    </source>
</reference>
<dbReference type="EMBL" id="QCYH01000001">
    <property type="protein sequence ID" value="PVA11514.1"/>
    <property type="molecule type" value="Genomic_DNA"/>
</dbReference>
<evidence type="ECO:0000256" key="3">
    <source>
        <dbReference type="ARBA" id="ARBA00022679"/>
    </source>
</evidence>
<evidence type="ECO:0000256" key="1">
    <source>
        <dbReference type="ARBA" id="ARBA00005189"/>
    </source>
</evidence>
<evidence type="ECO:0000256" key="6">
    <source>
        <dbReference type="ARBA" id="ARBA00038095"/>
    </source>
</evidence>
<dbReference type="PANTHER" id="PTHR37323:SF1">
    <property type="entry name" value="L-ORNITHINE N(ALPHA)-ACYLTRANSFERASE"/>
    <property type="match status" value="1"/>
</dbReference>
<organism evidence="11 12">
    <name type="scientific">Pelagivirga sediminicola</name>
    <dbReference type="NCBI Taxonomy" id="2170575"/>
    <lineage>
        <taxon>Bacteria</taxon>
        <taxon>Pseudomonadati</taxon>
        <taxon>Pseudomonadota</taxon>
        <taxon>Alphaproteobacteria</taxon>
        <taxon>Rhodobacterales</taxon>
        <taxon>Paracoccaceae</taxon>
        <taxon>Pelagivirga</taxon>
    </lineage>
</organism>
<dbReference type="PANTHER" id="PTHR37323">
    <property type="entry name" value="GCN5-RELATED N-ACETYLTRANSFERASE"/>
    <property type="match status" value="1"/>
</dbReference>
<dbReference type="Proteomes" id="UP000244446">
    <property type="component" value="Unassembled WGS sequence"/>
</dbReference>